<comment type="subcellular location">
    <subcellularLocation>
        <location evidence="1">Nucleus</location>
    </subcellularLocation>
</comment>
<feature type="domain" description="HMG box" evidence="10">
    <location>
        <begin position="35"/>
        <end position="88"/>
    </location>
</feature>
<dbReference type="Pfam" id="PF00505">
    <property type="entry name" value="HMG_box"/>
    <property type="match status" value="1"/>
</dbReference>
<dbReference type="Ensembl" id="ENSRROT00000049225.1">
    <property type="protein sequence ID" value="ENSRROP00000025010.1"/>
    <property type="gene ID" value="ENSRROG00000036280.1"/>
</dbReference>
<keyword evidence="2" id="KW-0221">Differentiation</keyword>
<name>A0A2K6Q8A2_RHIRO</name>
<dbReference type="Proteomes" id="UP000233200">
    <property type="component" value="Unplaced"/>
</dbReference>
<accession>A0A2K6Q8A2</accession>
<dbReference type="STRING" id="61622.ENSRROP00000025010"/>
<feature type="DNA-binding region" description="HMG box" evidence="8">
    <location>
        <begin position="35"/>
        <end position="88"/>
    </location>
</feature>
<evidence type="ECO:0000256" key="2">
    <source>
        <dbReference type="ARBA" id="ARBA00022782"/>
    </source>
</evidence>
<evidence type="ECO:0000259" key="10">
    <source>
        <dbReference type="PROSITE" id="PS50118"/>
    </source>
</evidence>
<evidence type="ECO:0000256" key="6">
    <source>
        <dbReference type="ARBA" id="ARBA00023163"/>
    </source>
</evidence>
<evidence type="ECO:0000256" key="7">
    <source>
        <dbReference type="ARBA" id="ARBA00023242"/>
    </source>
</evidence>
<feature type="region of interest" description="Disordered" evidence="9">
    <location>
        <begin position="172"/>
        <end position="196"/>
    </location>
</feature>
<keyword evidence="3" id="KW-0805">Transcription regulation</keyword>
<dbReference type="InterPro" id="IPR036910">
    <property type="entry name" value="HMG_box_dom_sf"/>
</dbReference>
<dbReference type="GO" id="GO:0000978">
    <property type="term" value="F:RNA polymerase II cis-regulatory region sequence-specific DNA binding"/>
    <property type="evidence" value="ECO:0007669"/>
    <property type="project" value="TreeGrafter"/>
</dbReference>
<keyword evidence="12" id="KW-1185">Reference proteome</keyword>
<dbReference type="AlphaFoldDB" id="A0A2K6Q8A2"/>
<reference evidence="11" key="1">
    <citation type="submission" date="2025-08" db="UniProtKB">
        <authorList>
            <consortium name="Ensembl"/>
        </authorList>
    </citation>
    <scope>IDENTIFICATION</scope>
</reference>
<reference evidence="11" key="2">
    <citation type="submission" date="2025-09" db="UniProtKB">
        <authorList>
            <consortium name="Ensembl"/>
        </authorList>
    </citation>
    <scope>IDENTIFICATION</scope>
</reference>
<evidence type="ECO:0000256" key="5">
    <source>
        <dbReference type="ARBA" id="ARBA00023125"/>
    </source>
</evidence>
<evidence type="ECO:0000256" key="1">
    <source>
        <dbReference type="ARBA" id="ARBA00004123"/>
    </source>
</evidence>
<keyword evidence="4" id="KW-0175">Coiled coil</keyword>
<dbReference type="GO" id="GO:0005634">
    <property type="term" value="C:nucleus"/>
    <property type="evidence" value="ECO:0007669"/>
    <property type="project" value="UniProtKB-SubCell"/>
</dbReference>
<keyword evidence="7 8" id="KW-0539">Nucleus</keyword>
<dbReference type="PANTHER" id="PTHR45789">
    <property type="entry name" value="FI18025P1"/>
    <property type="match status" value="1"/>
</dbReference>
<dbReference type="PANTHER" id="PTHR45789:SF3">
    <property type="entry name" value="TRANSCRIPTION FACTOR SOX-5"/>
    <property type="match status" value="1"/>
</dbReference>
<dbReference type="GeneTree" id="ENSGT00940000156122"/>
<dbReference type="PROSITE" id="PS50118">
    <property type="entry name" value="HMG_BOX_2"/>
    <property type="match status" value="1"/>
</dbReference>
<evidence type="ECO:0000256" key="9">
    <source>
        <dbReference type="SAM" id="MobiDB-lite"/>
    </source>
</evidence>
<evidence type="ECO:0000313" key="12">
    <source>
        <dbReference type="Proteomes" id="UP000233200"/>
    </source>
</evidence>
<feature type="compositionally biased region" description="Basic and acidic residues" evidence="9">
    <location>
        <begin position="187"/>
        <end position="196"/>
    </location>
</feature>
<dbReference type="GO" id="GO:0032332">
    <property type="term" value="P:positive regulation of chondrocyte differentiation"/>
    <property type="evidence" value="ECO:0007669"/>
    <property type="project" value="TreeGrafter"/>
</dbReference>
<dbReference type="GO" id="GO:0045165">
    <property type="term" value="P:cell fate commitment"/>
    <property type="evidence" value="ECO:0007669"/>
    <property type="project" value="TreeGrafter"/>
</dbReference>
<proteinExistence type="predicted"/>
<dbReference type="GO" id="GO:0000981">
    <property type="term" value="F:DNA-binding transcription factor activity, RNA polymerase II-specific"/>
    <property type="evidence" value="ECO:0007669"/>
    <property type="project" value="TreeGrafter"/>
</dbReference>
<evidence type="ECO:0000256" key="3">
    <source>
        <dbReference type="ARBA" id="ARBA00023015"/>
    </source>
</evidence>
<dbReference type="Gene3D" id="1.10.30.10">
    <property type="entry name" value="High mobility group box domain"/>
    <property type="match status" value="1"/>
</dbReference>
<dbReference type="InterPro" id="IPR009071">
    <property type="entry name" value="HMG_box_dom"/>
</dbReference>
<feature type="compositionally biased region" description="Acidic residues" evidence="9">
    <location>
        <begin position="172"/>
        <end position="185"/>
    </location>
</feature>
<dbReference type="InterPro" id="IPR051356">
    <property type="entry name" value="SOX/SOX-like_TF"/>
</dbReference>
<keyword evidence="6" id="KW-0804">Transcription</keyword>
<keyword evidence="5 8" id="KW-0238">DNA-binding</keyword>
<dbReference type="OMA" id="MWQYFSH"/>
<dbReference type="SMART" id="SM00398">
    <property type="entry name" value="HMG"/>
    <property type="match status" value="1"/>
</dbReference>
<sequence length="196" mass="22680">MKNFNLSGDSDGSAGVSESRIYRESKGHGSNELHIKHPMNAFMMWTKDERRKILQAFPDMNDSNISNILGSRWKEQARLSKQHLEKYPDYKYKPRPKCTCLMGGKKLHVGEYKAVMRNSRQEMWQYFSHSSVSRCPEPGMPVIQSTYAIGEEPHIKEEIQAEEVNGEIYDEYDEEDDDPDVDYGSDNENHIARKAN</sequence>
<protein>
    <recommendedName>
        <fullName evidence="10">HMG box domain-containing protein</fullName>
    </recommendedName>
</protein>
<evidence type="ECO:0000256" key="4">
    <source>
        <dbReference type="ARBA" id="ARBA00023054"/>
    </source>
</evidence>
<evidence type="ECO:0000313" key="11">
    <source>
        <dbReference type="Ensembl" id="ENSRROP00000025010.1"/>
    </source>
</evidence>
<dbReference type="SUPFAM" id="SSF47095">
    <property type="entry name" value="HMG-box"/>
    <property type="match status" value="1"/>
</dbReference>
<evidence type="ECO:0000256" key="8">
    <source>
        <dbReference type="PROSITE-ProRule" id="PRU00267"/>
    </source>
</evidence>
<organism evidence="11 12">
    <name type="scientific">Rhinopithecus roxellana</name>
    <name type="common">Golden snub-nosed monkey</name>
    <name type="synonym">Pygathrix roxellana</name>
    <dbReference type="NCBI Taxonomy" id="61622"/>
    <lineage>
        <taxon>Eukaryota</taxon>
        <taxon>Metazoa</taxon>
        <taxon>Chordata</taxon>
        <taxon>Craniata</taxon>
        <taxon>Vertebrata</taxon>
        <taxon>Euteleostomi</taxon>
        <taxon>Mammalia</taxon>
        <taxon>Eutheria</taxon>
        <taxon>Euarchontoglires</taxon>
        <taxon>Primates</taxon>
        <taxon>Haplorrhini</taxon>
        <taxon>Catarrhini</taxon>
        <taxon>Cercopithecidae</taxon>
        <taxon>Colobinae</taxon>
        <taxon>Rhinopithecus</taxon>
    </lineage>
</organism>